<protein>
    <submittedName>
        <fullName evidence="3">3-hydroxybutyrate dehydrogenase</fullName>
    </submittedName>
</protein>
<gene>
    <name evidence="3" type="ORF">SAMN04488027_10530</name>
</gene>
<dbReference type="FunFam" id="3.40.50.720:FF:000084">
    <property type="entry name" value="Short-chain dehydrogenase reductase"/>
    <property type="match status" value="1"/>
</dbReference>
<dbReference type="AlphaFoldDB" id="A0A1G7W950"/>
<dbReference type="NCBIfam" id="TIGR01963">
    <property type="entry name" value="PHB_DH"/>
    <property type="match status" value="1"/>
</dbReference>
<accession>A0A1G7W950</accession>
<dbReference type="Gene3D" id="3.40.50.720">
    <property type="entry name" value="NAD(P)-binding Rossmann-like Domain"/>
    <property type="match status" value="1"/>
</dbReference>
<dbReference type="InterPro" id="IPR002347">
    <property type="entry name" value="SDR_fam"/>
</dbReference>
<dbReference type="GO" id="GO:0032787">
    <property type="term" value="P:monocarboxylic acid metabolic process"/>
    <property type="evidence" value="ECO:0007669"/>
    <property type="project" value="UniProtKB-ARBA"/>
</dbReference>
<name>A0A1G7W950_9FLAO</name>
<dbReference type="GO" id="GO:0003858">
    <property type="term" value="F:3-hydroxybutyrate dehydrogenase activity"/>
    <property type="evidence" value="ECO:0007669"/>
    <property type="project" value="InterPro"/>
</dbReference>
<evidence type="ECO:0000256" key="2">
    <source>
        <dbReference type="RuleBase" id="RU000363"/>
    </source>
</evidence>
<dbReference type="SUPFAM" id="SSF51735">
    <property type="entry name" value="NAD(P)-binding Rossmann-fold domains"/>
    <property type="match status" value="1"/>
</dbReference>
<reference evidence="3 4" key="1">
    <citation type="submission" date="2016-10" db="EMBL/GenBank/DDBJ databases">
        <authorList>
            <person name="de Groot N.N."/>
        </authorList>
    </citation>
    <scope>NUCLEOTIDE SEQUENCE [LARGE SCALE GENOMIC DNA]</scope>
    <source>
        <strain evidence="3 4">DSM 19803</strain>
    </source>
</reference>
<dbReference type="InterPro" id="IPR036291">
    <property type="entry name" value="NAD(P)-bd_dom_sf"/>
</dbReference>
<dbReference type="EMBL" id="FNCW01000005">
    <property type="protein sequence ID" value="SDG67630.1"/>
    <property type="molecule type" value="Genomic_DNA"/>
</dbReference>
<dbReference type="PRINTS" id="PR00080">
    <property type="entry name" value="SDRFAMILY"/>
</dbReference>
<dbReference type="InterPro" id="IPR011294">
    <property type="entry name" value="3-OHbutyrate_DH"/>
</dbReference>
<dbReference type="InterPro" id="IPR050259">
    <property type="entry name" value="SDR"/>
</dbReference>
<dbReference type="Proteomes" id="UP000199296">
    <property type="component" value="Unassembled WGS sequence"/>
</dbReference>
<dbReference type="OrthoDB" id="597477at2"/>
<dbReference type="Pfam" id="PF00106">
    <property type="entry name" value="adh_short"/>
    <property type="match status" value="1"/>
</dbReference>
<dbReference type="RefSeq" id="WP_093366990.1">
    <property type="nucleotide sequence ID" value="NZ_FNCW01000005.1"/>
</dbReference>
<dbReference type="STRING" id="470826.SAMN04488027_10530"/>
<organism evidence="3 4">
    <name type="scientific">Psychroflexus sediminis</name>
    <dbReference type="NCBI Taxonomy" id="470826"/>
    <lineage>
        <taxon>Bacteria</taxon>
        <taxon>Pseudomonadati</taxon>
        <taxon>Bacteroidota</taxon>
        <taxon>Flavobacteriia</taxon>
        <taxon>Flavobacteriales</taxon>
        <taxon>Flavobacteriaceae</taxon>
        <taxon>Psychroflexus</taxon>
    </lineage>
</organism>
<comment type="similarity">
    <text evidence="1 2">Belongs to the short-chain dehydrogenases/reductases (SDR) family.</text>
</comment>
<keyword evidence="4" id="KW-1185">Reference proteome</keyword>
<dbReference type="PANTHER" id="PTHR42879">
    <property type="entry name" value="3-OXOACYL-(ACYL-CARRIER-PROTEIN) REDUCTASE"/>
    <property type="match status" value="1"/>
</dbReference>
<proteinExistence type="inferred from homology"/>
<evidence type="ECO:0000313" key="3">
    <source>
        <dbReference type="EMBL" id="SDG67630.1"/>
    </source>
</evidence>
<evidence type="ECO:0000313" key="4">
    <source>
        <dbReference type="Proteomes" id="UP000199296"/>
    </source>
</evidence>
<dbReference type="PANTHER" id="PTHR42879:SF2">
    <property type="entry name" value="3-OXOACYL-[ACYL-CARRIER-PROTEIN] REDUCTASE FABG"/>
    <property type="match status" value="1"/>
</dbReference>
<dbReference type="NCBIfam" id="NF009093">
    <property type="entry name" value="PRK12429.1"/>
    <property type="match status" value="1"/>
</dbReference>
<evidence type="ECO:0000256" key="1">
    <source>
        <dbReference type="ARBA" id="ARBA00006484"/>
    </source>
</evidence>
<dbReference type="PROSITE" id="PS00061">
    <property type="entry name" value="ADH_SHORT"/>
    <property type="match status" value="1"/>
</dbReference>
<sequence length="256" mass="27534">MSKTALITGSTSGIGYTIAVAFAQAGYNIMFHGLEENGTKLAGEVTEKYKVKTDFSNANLMHPEEIEKLIKATLEKFDTVDVLINNAGIQYVSPVEEFPLEKWNSIIAVNLTAAFIASKAVWAGMKKNGFGRIINISSVHGLRASEFKSAYVSAKHGIIGLTKVLGLEGAGSNITCNAICPGYVKTPLVEGQIRDQSKAHGLSEEEVVQKVMLKKQAVKEFIPEEKIAELALFLAAENSSAITGSSYTLDGGWTSQ</sequence>
<dbReference type="PRINTS" id="PR00081">
    <property type="entry name" value="GDHRDH"/>
</dbReference>
<dbReference type="InterPro" id="IPR020904">
    <property type="entry name" value="Sc_DH/Rdtase_CS"/>
</dbReference>